<gene>
    <name evidence="3" type="ORF">N0F65_002510</name>
</gene>
<evidence type="ECO:0000256" key="1">
    <source>
        <dbReference type="SAM" id="SignalP"/>
    </source>
</evidence>
<dbReference type="InterPro" id="IPR039448">
    <property type="entry name" value="Beta_helix"/>
</dbReference>
<comment type="caution">
    <text evidence="3">The sequence shown here is derived from an EMBL/GenBank/DDBJ whole genome shotgun (WGS) entry which is preliminary data.</text>
</comment>
<reference evidence="3" key="1">
    <citation type="submission" date="2022-11" db="EMBL/GenBank/DDBJ databases">
        <authorList>
            <person name="Morgan W.R."/>
            <person name="Tartar A."/>
        </authorList>
    </citation>
    <scope>NUCLEOTIDE SEQUENCE</scope>
    <source>
        <strain evidence="3">ARSEF 373</strain>
    </source>
</reference>
<feature type="chain" id="PRO_5043382689" description="Right handed beta helix domain-containing protein" evidence="1">
    <location>
        <begin position="31"/>
        <end position="531"/>
    </location>
</feature>
<dbReference type="InterPro" id="IPR012334">
    <property type="entry name" value="Pectin_lyas_fold"/>
</dbReference>
<keyword evidence="1" id="KW-0732">Signal</keyword>
<dbReference type="Proteomes" id="UP001146120">
    <property type="component" value="Unassembled WGS sequence"/>
</dbReference>
<evidence type="ECO:0000313" key="4">
    <source>
        <dbReference type="Proteomes" id="UP001146120"/>
    </source>
</evidence>
<reference evidence="3" key="2">
    <citation type="journal article" date="2023" name="Microbiol Resour">
        <title>Decontamination and Annotation of the Draft Genome Sequence of the Oomycete Lagenidium giganteum ARSEF 373.</title>
        <authorList>
            <person name="Morgan W.R."/>
            <person name="Tartar A."/>
        </authorList>
    </citation>
    <scope>NUCLEOTIDE SEQUENCE</scope>
    <source>
        <strain evidence="3">ARSEF 373</strain>
    </source>
</reference>
<dbReference type="PANTHER" id="PTHR11319">
    <property type="entry name" value="G PROTEIN-COUPLED RECEPTOR-RELATED"/>
    <property type="match status" value="1"/>
</dbReference>
<dbReference type="PANTHER" id="PTHR11319:SF35">
    <property type="entry name" value="OUTER MEMBRANE PROTEIN PMPC-RELATED"/>
    <property type="match status" value="1"/>
</dbReference>
<dbReference type="AlphaFoldDB" id="A0AAV2YV20"/>
<protein>
    <recommendedName>
        <fullName evidence="2">Right handed beta helix domain-containing protein</fullName>
    </recommendedName>
</protein>
<evidence type="ECO:0000259" key="2">
    <source>
        <dbReference type="Pfam" id="PF13229"/>
    </source>
</evidence>
<dbReference type="InterPro" id="IPR006626">
    <property type="entry name" value="PbH1"/>
</dbReference>
<dbReference type="Pfam" id="PF13229">
    <property type="entry name" value="Beta_helix"/>
    <property type="match status" value="1"/>
</dbReference>
<accession>A0AAV2YV20</accession>
<proteinExistence type="predicted"/>
<feature type="signal peptide" evidence="1">
    <location>
        <begin position="1"/>
        <end position="30"/>
    </location>
</feature>
<keyword evidence="4" id="KW-1185">Reference proteome</keyword>
<dbReference type="Gene3D" id="2.160.20.10">
    <property type="entry name" value="Single-stranded right-handed beta-helix, Pectin lyase-like"/>
    <property type="match status" value="1"/>
</dbReference>
<sequence>MGQALQAAATCLSILFTCACVACLPQRVQSARIVVSTTGSDDPTCGATIDHPCHSLSYALVHVAHPGDEIELAPGVYRETSNTISFASDGVRDVQVTAKAYATIDRAYNGQLFVFRDGAGNVGFDGVRFINGGWLKANSSSALAGGLMTFTDGAHHVEFVNCTFEHHRIEASGFAARGGVGNILAGSPRFTNCQFIDNWAGIASAFYVTGEAAPVFEDCEFVDSGCYQAGWGGVIVPEGNSSGTWTRCVFRNNSCDYGGVIDDGLTSSSKFVDCTFENNFSSFYGGAYYGYGSTRTVFDGCLFRNNGVAKGADGQDFFLSSTVTTVFRNSRFEAGSLPQGAVGGACGRIQDSSSVIMENCTVSGYVGSFGAFQVDINATGTFESCVFANNSATRGGVIAAFCPVTVRNSQFFNNTASEGGAVYVGGVYVGNTFEIIIDGCEFSGNTGISTGGAVHVTGRAILRTSHSNFSGNLALGLGGGAVFTKTTDSILFSKQDTFVANTAPVGGAIWSAVERGIRDSLEKCCRELRWR</sequence>
<evidence type="ECO:0000313" key="3">
    <source>
        <dbReference type="EMBL" id="DAZ97840.1"/>
    </source>
</evidence>
<feature type="domain" description="Right handed beta helix" evidence="2">
    <location>
        <begin position="152"/>
        <end position="302"/>
    </location>
</feature>
<dbReference type="SUPFAM" id="SSF51126">
    <property type="entry name" value="Pectin lyase-like"/>
    <property type="match status" value="2"/>
</dbReference>
<dbReference type="EMBL" id="DAKRPA010000124">
    <property type="protein sequence ID" value="DAZ97840.1"/>
    <property type="molecule type" value="Genomic_DNA"/>
</dbReference>
<dbReference type="SMART" id="SM00710">
    <property type="entry name" value="PbH1"/>
    <property type="match status" value="6"/>
</dbReference>
<dbReference type="InterPro" id="IPR011050">
    <property type="entry name" value="Pectin_lyase_fold/virulence"/>
</dbReference>
<organism evidence="3 4">
    <name type="scientific">Lagenidium giganteum</name>
    <dbReference type="NCBI Taxonomy" id="4803"/>
    <lineage>
        <taxon>Eukaryota</taxon>
        <taxon>Sar</taxon>
        <taxon>Stramenopiles</taxon>
        <taxon>Oomycota</taxon>
        <taxon>Peronosporomycetes</taxon>
        <taxon>Pythiales</taxon>
        <taxon>Pythiaceae</taxon>
    </lineage>
</organism>
<name>A0AAV2YV20_9STRA</name>